<evidence type="ECO:0000313" key="1">
    <source>
        <dbReference type="EMBL" id="KRW99402.1"/>
    </source>
</evidence>
<proteinExistence type="predicted"/>
<dbReference type="AlphaFoldDB" id="A0A0V0QB70"/>
<gene>
    <name evidence="1" type="ORF">PPERSA_02514</name>
</gene>
<reference evidence="1 2" key="1">
    <citation type="journal article" date="2015" name="Sci. Rep.">
        <title>Genome of the facultative scuticociliatosis pathogen Pseudocohnilembus persalinus provides insight into its virulence through horizontal gene transfer.</title>
        <authorList>
            <person name="Xiong J."/>
            <person name="Wang G."/>
            <person name="Cheng J."/>
            <person name="Tian M."/>
            <person name="Pan X."/>
            <person name="Warren A."/>
            <person name="Jiang C."/>
            <person name="Yuan D."/>
            <person name="Miao W."/>
        </authorList>
    </citation>
    <scope>NUCLEOTIDE SEQUENCE [LARGE SCALE GENOMIC DNA]</scope>
    <source>
        <strain evidence="1">36N120E</strain>
    </source>
</reference>
<accession>A0A0V0QB70</accession>
<comment type="caution">
    <text evidence="1">The sequence shown here is derived from an EMBL/GenBank/DDBJ whole genome shotgun (WGS) entry which is preliminary data.</text>
</comment>
<organism evidence="1 2">
    <name type="scientific">Pseudocohnilembus persalinus</name>
    <name type="common">Ciliate</name>
    <dbReference type="NCBI Taxonomy" id="266149"/>
    <lineage>
        <taxon>Eukaryota</taxon>
        <taxon>Sar</taxon>
        <taxon>Alveolata</taxon>
        <taxon>Ciliophora</taxon>
        <taxon>Intramacronucleata</taxon>
        <taxon>Oligohymenophorea</taxon>
        <taxon>Scuticociliatia</taxon>
        <taxon>Philasterida</taxon>
        <taxon>Pseudocohnilembidae</taxon>
        <taxon>Pseudocohnilembus</taxon>
    </lineage>
</organism>
<dbReference type="Proteomes" id="UP000054937">
    <property type="component" value="Unassembled WGS sequence"/>
</dbReference>
<keyword evidence="2" id="KW-1185">Reference proteome</keyword>
<dbReference type="EMBL" id="LDAU01000214">
    <property type="protein sequence ID" value="KRW99402.1"/>
    <property type="molecule type" value="Genomic_DNA"/>
</dbReference>
<dbReference type="InParanoid" id="A0A0V0QB70"/>
<evidence type="ECO:0000313" key="2">
    <source>
        <dbReference type="Proteomes" id="UP000054937"/>
    </source>
</evidence>
<sequence>MSLNFTKNKNEMLHCLKCIMGHNQDSAFKYLEIDDILQQPYWKWDNFPPIQDQDTKKRLKIVLENCQKEKIQHKQEEFNQAIKQFFNTKKLQMEQIFNNMQKSIIQEFDSYFKSIENFERIDKFQEYVSKFVKLEVNQDQLFQQQQSVYDLFENNEKIEKILNQEKYNEYIDDCFQNYKDQLNLKIDYFKNEVQLQQNFQKKPLLFQQLKKKQNQSLNQIRCLDQDHETQIQSMENLIKNLRFQLENLKTKNYIQNKHLIQLVKSQQNPNFLTNTYNFKNQLGHKNILSNQLISQKGSILNKQDIFQHEINLAFGNTPIKSYIGLNVVRNCEVDQIQNTIIKGFQKINLGAPSIILKLCCFDANQALNPFQDLMEQIFVLAENIGDPQLANDILPGIKYEVIAENNHILIGIQMTNEVFQKVLKKINAYPFTFIPEESPIKAQLDLNLGFNIKDLLNNKDEILDNVILQQSFGIKYNQKVDRQTIYNLRDFEFDGVRKKYKNKFGKLTNDGLKFNLITMQDASIHLNYKSLRELLKDVFRDFSKEETIQKYYELLQKQKNFTNILNQIPLFKELSETFKKHINPDIQLNLLTKKQMISLQIQILDIIELYDFVFQNK</sequence>
<protein>
    <submittedName>
        <fullName evidence="1">Uncharacterized protein</fullName>
    </submittedName>
</protein>
<name>A0A0V0QB70_PSEPJ</name>